<dbReference type="Proteomes" id="UP000824469">
    <property type="component" value="Unassembled WGS sequence"/>
</dbReference>
<sequence>MGYKMVFHHHHANFARDNTMLRPKANMLFLNLHFGCIVLSLDCCRLTFLMKIFGSNMMCRRDFKYYSCCTLPMSITSKNFELEMLYYSCDGLCILSMDSEKVAGLDTLFPLNMMCKRVYTWRLGKANIPTSLVLLMKKCRDVHGHYTHSSALLWSDSNSMGKKIQWGSFKSVIENPNQQGNNLRKEVSISFSMCCLHLMFKCNDKGEKAILPSVASMKKEEAYLRGIQCIEASKGLFLGKMLHDDNFWLVPGMHSITSMRGTIDELRANWSFLVESHLLRQVGTRMGCKNLDLRANIYVDSNHRLADLHFSVYVRQFSVPTLLMKLSFSIRFQFGSYYVIVIGLNVQKSNLGLPLAVMNSSELAFSKGIPSWVDVERRLQLKGRNKSDLIAPIWIRFDVNYDCGELFSAPPQSDLHFVIREIASQVDNSFISCFMMETTSVCKKISTAEHAKKGDVTIVFEVEDEEDFHEEKRSRGMSLFGLKFI</sequence>
<keyword evidence="3" id="KW-1185">Reference proteome</keyword>
<dbReference type="EMBL" id="JAHRHJ020000001">
    <property type="protein sequence ID" value="KAH9332119.1"/>
    <property type="molecule type" value="Genomic_DNA"/>
</dbReference>
<organism evidence="2 3">
    <name type="scientific">Taxus chinensis</name>
    <name type="common">Chinese yew</name>
    <name type="synonym">Taxus wallichiana var. chinensis</name>
    <dbReference type="NCBI Taxonomy" id="29808"/>
    <lineage>
        <taxon>Eukaryota</taxon>
        <taxon>Viridiplantae</taxon>
        <taxon>Streptophyta</taxon>
        <taxon>Embryophyta</taxon>
        <taxon>Tracheophyta</taxon>
        <taxon>Spermatophyta</taxon>
        <taxon>Pinopsida</taxon>
        <taxon>Pinidae</taxon>
        <taxon>Conifers II</taxon>
        <taxon>Cupressales</taxon>
        <taxon>Taxaceae</taxon>
        <taxon>Taxus</taxon>
    </lineage>
</organism>
<comment type="caution">
    <text evidence="2">The sequence shown here is derived from an EMBL/GenBank/DDBJ whole genome shotgun (WGS) entry which is preliminary data.</text>
</comment>
<gene>
    <name evidence="2" type="ORF">KI387_043700</name>
</gene>
<reference evidence="2 3" key="1">
    <citation type="journal article" date="2021" name="Nat. Plants">
        <title>The Taxus genome provides insights into paclitaxel biosynthesis.</title>
        <authorList>
            <person name="Xiong X."/>
            <person name="Gou J."/>
            <person name="Liao Q."/>
            <person name="Li Y."/>
            <person name="Zhou Q."/>
            <person name="Bi G."/>
            <person name="Li C."/>
            <person name="Du R."/>
            <person name="Wang X."/>
            <person name="Sun T."/>
            <person name="Guo L."/>
            <person name="Liang H."/>
            <person name="Lu P."/>
            <person name="Wu Y."/>
            <person name="Zhang Z."/>
            <person name="Ro D.K."/>
            <person name="Shang Y."/>
            <person name="Huang S."/>
            <person name="Yan J."/>
        </authorList>
    </citation>
    <scope>NUCLEOTIDE SEQUENCE [LARGE SCALE GENOMIC DNA]</scope>
    <source>
        <strain evidence="2">Ta-2019</strain>
    </source>
</reference>
<name>A0AA38LQG2_TAXCH</name>
<evidence type="ECO:0000313" key="3">
    <source>
        <dbReference type="Proteomes" id="UP000824469"/>
    </source>
</evidence>
<accession>A0AA38LQG2</accession>
<feature type="transmembrane region" description="Helical" evidence="1">
    <location>
        <begin position="28"/>
        <end position="48"/>
    </location>
</feature>
<protein>
    <submittedName>
        <fullName evidence="2">Uncharacterized protein</fullName>
    </submittedName>
</protein>
<keyword evidence="1" id="KW-0812">Transmembrane</keyword>
<dbReference type="AlphaFoldDB" id="A0AA38LQG2"/>
<evidence type="ECO:0000313" key="2">
    <source>
        <dbReference type="EMBL" id="KAH9332119.1"/>
    </source>
</evidence>
<evidence type="ECO:0000256" key="1">
    <source>
        <dbReference type="SAM" id="Phobius"/>
    </source>
</evidence>
<keyword evidence="1" id="KW-1133">Transmembrane helix</keyword>
<proteinExistence type="predicted"/>
<keyword evidence="1" id="KW-0472">Membrane</keyword>